<dbReference type="Proteomes" id="UP001320706">
    <property type="component" value="Unassembled WGS sequence"/>
</dbReference>
<accession>A0ACC3S8D4</accession>
<comment type="caution">
    <text evidence="1">The sequence shown here is derived from an EMBL/GenBank/DDBJ whole genome shotgun (WGS) entry which is preliminary data.</text>
</comment>
<keyword evidence="2" id="KW-1185">Reference proteome</keyword>
<gene>
    <name evidence="1" type="ORF">M8818_005584</name>
</gene>
<dbReference type="EMBL" id="JAMKPW020000033">
    <property type="protein sequence ID" value="KAK8202059.1"/>
    <property type="molecule type" value="Genomic_DNA"/>
</dbReference>
<evidence type="ECO:0000313" key="1">
    <source>
        <dbReference type="EMBL" id="KAK8202059.1"/>
    </source>
</evidence>
<organism evidence="1 2">
    <name type="scientific">Zalaria obscura</name>
    <dbReference type="NCBI Taxonomy" id="2024903"/>
    <lineage>
        <taxon>Eukaryota</taxon>
        <taxon>Fungi</taxon>
        <taxon>Dikarya</taxon>
        <taxon>Ascomycota</taxon>
        <taxon>Pezizomycotina</taxon>
        <taxon>Dothideomycetes</taxon>
        <taxon>Dothideomycetidae</taxon>
        <taxon>Dothideales</taxon>
        <taxon>Zalariaceae</taxon>
        <taxon>Zalaria</taxon>
    </lineage>
</organism>
<evidence type="ECO:0000313" key="2">
    <source>
        <dbReference type="Proteomes" id="UP001320706"/>
    </source>
</evidence>
<sequence length="517" mass="55218">MKTFLIQAIISLTTLAVADSLHQAHRLNHAHFHAHERRVPQGQYGQFSGGFPSSTSSIASQAPTYTPPSGLLIPEVASVTFLGASTNNPSTQFVNETSPPCPSLPPSKLTPGMDPALTDSYPLSNGTGNHIVSPDSTLGKLQYAPHLSRDGGKGGVVNGAKVFLFCDTGTYSPPSGYGDGEFTGFVSGSAAVDIGDNAASGTSLSLQDGVGAWSDNAARMRGLVPYTTGELGYNNAMQGADPISYRYAIWPESAIIPLNSTHGLVYAPVVYDEVQRDTGNTTFTYTGATLLGISMPGDGGPVAERISNRIWQSWEVEWGTIGGARSWGSDGQGGNNGKVYLFGRTDGGLLLSRVDADKVSDRDSYEYWTEASFWSSGMQAPDSTAFFITGNFMTADLVYSPYHKTFLLIYQDKYMDNTIYYRFLQAPAPLSSSAGASADLVENIVKYDWSEQEVLLKAPAPGEDAIYAGGPLVGYFDDDDLSEGGMKMLITWTAPTGKTPGCPESQDQHESAVVSWQ</sequence>
<name>A0ACC3S8D4_9PEZI</name>
<reference evidence="1" key="1">
    <citation type="submission" date="2024-02" db="EMBL/GenBank/DDBJ databases">
        <title>Metagenome Assembled Genome of Zalaria obscura JY119.</title>
        <authorList>
            <person name="Vighnesh L."/>
            <person name="Jagadeeshwari U."/>
            <person name="Venkata Ramana C."/>
            <person name="Sasikala C."/>
        </authorList>
    </citation>
    <scope>NUCLEOTIDE SEQUENCE</scope>
    <source>
        <strain evidence="1">JY119</strain>
    </source>
</reference>
<protein>
    <submittedName>
        <fullName evidence="1">Uncharacterized protein</fullName>
    </submittedName>
</protein>
<proteinExistence type="predicted"/>